<evidence type="ECO:0000256" key="2">
    <source>
        <dbReference type="ARBA" id="ARBA00022723"/>
    </source>
</evidence>
<comment type="catalytic activity">
    <reaction evidence="6">
        <text>6-methylsalicylate + H(+) = 3-methylphenol + CO2</text>
        <dbReference type="Rhea" id="RHEA:23112"/>
        <dbReference type="ChEBI" id="CHEBI:15378"/>
        <dbReference type="ChEBI" id="CHEBI:16526"/>
        <dbReference type="ChEBI" id="CHEBI:17231"/>
        <dbReference type="ChEBI" id="CHEBI:36658"/>
        <dbReference type="EC" id="4.1.1.52"/>
    </reaction>
    <physiologicalReaction direction="left-to-right" evidence="6">
        <dbReference type="Rhea" id="RHEA:23113"/>
    </physiologicalReaction>
</comment>
<dbReference type="EC" id="4.1.1.52" evidence="7"/>
<evidence type="ECO:0000313" key="10">
    <source>
        <dbReference type="EMBL" id="RDH21974.1"/>
    </source>
</evidence>
<name>A0A370C249_ASPNG</name>
<dbReference type="Proteomes" id="UP000253845">
    <property type="component" value="Unassembled WGS sequence"/>
</dbReference>
<dbReference type="GO" id="GO:0046872">
    <property type="term" value="F:metal ion binding"/>
    <property type="evidence" value="ECO:0007669"/>
    <property type="project" value="UniProtKB-KW"/>
</dbReference>
<dbReference type="Gene3D" id="3.20.20.140">
    <property type="entry name" value="Metal-dependent hydrolases"/>
    <property type="match status" value="1"/>
</dbReference>
<sequence>MPSWQSAVGAMQGIGYSCVADNSPNCTKAMNSPGLATKSEIPAIIYYNATPFLLTNWHCKFPGPGYPTTMDNSSTLLAQQLPQKIDIHHHFVPDFFRQAVEDAGGDPTGLPVPAWTVEDSLQNMRDNGVRKAILSLTTPGAVITGNNDTARSLARRVNEYAASLRDQYPEQLGFFAALPSLLDVPGTLAEIEYSLDTLKADGVTVFTRYGDGNNYLGHSQFTPIWKELDTRKTVVHIHPTMPENTNWIDPIMPPPMLDFPQETTRTAIDMIVSNVTQQFPDCPKVLSHAGGTLPYLISRVAVTSRDTMAAKGPYGKTYFELMEALRSFYYDLALSSAPAVLNLLLDLIPHDHIMYVGSDYPNAPPIKVAGYRENLDAFHMNEELRDKVYFENAQKLLSRN</sequence>
<accession>A0A370C249</accession>
<dbReference type="SUPFAM" id="SSF51556">
    <property type="entry name" value="Metallo-dependent hydrolases"/>
    <property type="match status" value="1"/>
</dbReference>
<keyword evidence="5 8" id="KW-0456">Lyase</keyword>
<evidence type="ECO:0000256" key="3">
    <source>
        <dbReference type="ARBA" id="ARBA00022793"/>
    </source>
</evidence>
<evidence type="ECO:0000256" key="6">
    <source>
        <dbReference type="ARBA" id="ARBA00036832"/>
    </source>
</evidence>
<protein>
    <recommendedName>
        <fullName evidence="7">6-methylsalicylate decarboxylase</fullName>
        <ecNumber evidence="7">4.1.1.52</ecNumber>
    </recommendedName>
</protein>
<dbReference type="GO" id="GO:0047596">
    <property type="term" value="F:6-methylsalicylate decarboxylase activity"/>
    <property type="evidence" value="ECO:0007669"/>
    <property type="project" value="UniProtKB-EC"/>
</dbReference>
<dbReference type="VEuPathDB" id="FungiDB:M747DRAFT_277679"/>
<reference evidence="10 11" key="1">
    <citation type="submission" date="2018-07" db="EMBL/GenBank/DDBJ databases">
        <title>Section-level genome sequencing of Aspergillus section Nigri to investigate inter- and intra-species variation.</title>
        <authorList>
            <consortium name="DOE Joint Genome Institute"/>
            <person name="Vesth T.C."/>
            <person name="Nybo J.L."/>
            <person name="Theobald S."/>
            <person name="Frisvad J.C."/>
            <person name="Larsen T.O."/>
            <person name="Nielsen K.F."/>
            <person name="Hoof J.B."/>
            <person name="Brandl J."/>
            <person name="Salamov A."/>
            <person name="Riley R."/>
            <person name="Gladden J.M."/>
            <person name="Phatale P."/>
            <person name="Nielsen M.T."/>
            <person name="Lyhne E.K."/>
            <person name="Kogle M.E."/>
            <person name="Strasser K."/>
            <person name="McDonnell E."/>
            <person name="Barry K."/>
            <person name="Clum A."/>
            <person name="Chen C."/>
            <person name="Nolan M."/>
            <person name="Sandor L."/>
            <person name="Kuo A."/>
            <person name="Lipzen A."/>
            <person name="Hainaut M."/>
            <person name="Drula E."/>
            <person name="Tsang A."/>
            <person name="Magnuson J.K."/>
            <person name="Henrissat B."/>
            <person name="Wiebenga A."/>
            <person name="Simmons B.A."/>
            <person name="Makela M.R."/>
            <person name="De vries R.P."/>
            <person name="Grigoriev I.V."/>
            <person name="Mortensen U.H."/>
            <person name="Baker S.E."/>
            <person name="Andersen M.R."/>
        </authorList>
    </citation>
    <scope>NUCLEOTIDE SEQUENCE [LARGE SCALE GENOMIC DNA]</scope>
    <source>
        <strain evidence="10 11">ATCC 13496</strain>
    </source>
</reference>
<dbReference type="Pfam" id="PF04909">
    <property type="entry name" value="Amidohydro_2"/>
    <property type="match status" value="1"/>
</dbReference>
<keyword evidence="3 8" id="KW-0210">Decarboxylase</keyword>
<gene>
    <name evidence="10" type="ORF">M747DRAFT_277679</name>
</gene>
<comment type="similarity">
    <text evidence="1">Belongs to the metallo-dependent hydrolases superfamily. ACMSD family.</text>
</comment>
<dbReference type="InterPro" id="IPR006680">
    <property type="entry name" value="Amidohydro-rel"/>
</dbReference>
<keyword evidence="4" id="KW-0862">Zinc</keyword>
<dbReference type="InterPro" id="IPR032466">
    <property type="entry name" value="Metal_Hydrolase"/>
</dbReference>
<dbReference type="EMBL" id="KZ851909">
    <property type="protein sequence ID" value="RDH21974.1"/>
    <property type="molecule type" value="Genomic_DNA"/>
</dbReference>
<feature type="domain" description="Amidohydrolase-related" evidence="9">
    <location>
        <begin position="85"/>
        <end position="397"/>
    </location>
</feature>
<dbReference type="PANTHER" id="PTHR21240:SF29">
    <property type="entry name" value="AMIDOHYDROLASE-RELATED DOMAIN-CONTAINING PROTEIN"/>
    <property type="match status" value="1"/>
</dbReference>
<proteinExistence type="inferred from homology"/>
<evidence type="ECO:0000256" key="5">
    <source>
        <dbReference type="ARBA" id="ARBA00023239"/>
    </source>
</evidence>
<evidence type="ECO:0000313" key="11">
    <source>
        <dbReference type="Proteomes" id="UP000253845"/>
    </source>
</evidence>
<evidence type="ECO:0000256" key="4">
    <source>
        <dbReference type="ARBA" id="ARBA00022833"/>
    </source>
</evidence>
<dbReference type="AlphaFoldDB" id="A0A370C249"/>
<evidence type="ECO:0000256" key="8">
    <source>
        <dbReference type="RuleBase" id="RU366045"/>
    </source>
</evidence>
<organism evidence="10 11">
    <name type="scientific">Aspergillus niger ATCC 13496</name>
    <dbReference type="NCBI Taxonomy" id="1353008"/>
    <lineage>
        <taxon>Eukaryota</taxon>
        <taxon>Fungi</taxon>
        <taxon>Dikarya</taxon>
        <taxon>Ascomycota</taxon>
        <taxon>Pezizomycotina</taxon>
        <taxon>Eurotiomycetes</taxon>
        <taxon>Eurotiomycetidae</taxon>
        <taxon>Eurotiales</taxon>
        <taxon>Aspergillaceae</taxon>
        <taxon>Aspergillus</taxon>
        <taxon>Aspergillus subgen. Circumdati</taxon>
    </lineage>
</organism>
<dbReference type="PANTHER" id="PTHR21240">
    <property type="entry name" value="2-AMINO-3-CARBOXYLMUCONATE-6-SEMIALDEHYDE DECARBOXYLASE"/>
    <property type="match status" value="1"/>
</dbReference>
<dbReference type="GO" id="GO:0005829">
    <property type="term" value="C:cytosol"/>
    <property type="evidence" value="ECO:0007669"/>
    <property type="project" value="TreeGrafter"/>
</dbReference>
<dbReference type="GO" id="GO:0019748">
    <property type="term" value="P:secondary metabolic process"/>
    <property type="evidence" value="ECO:0007669"/>
    <property type="project" value="TreeGrafter"/>
</dbReference>
<dbReference type="GO" id="GO:0016787">
    <property type="term" value="F:hydrolase activity"/>
    <property type="evidence" value="ECO:0007669"/>
    <property type="project" value="InterPro"/>
</dbReference>
<evidence type="ECO:0000256" key="1">
    <source>
        <dbReference type="ARBA" id="ARBA00005871"/>
    </source>
</evidence>
<evidence type="ECO:0000256" key="7">
    <source>
        <dbReference type="ARBA" id="ARBA00038889"/>
    </source>
</evidence>
<keyword evidence="2" id="KW-0479">Metal-binding</keyword>
<evidence type="ECO:0000259" key="9">
    <source>
        <dbReference type="Pfam" id="PF04909"/>
    </source>
</evidence>
<dbReference type="InterPro" id="IPR032465">
    <property type="entry name" value="ACMSD"/>
</dbReference>